<sequence length="267" mass="30655">MRITNKEEILNLLEQEDNITNPLGFRHNNGLLKKEMNKKINEIAGFCEQILKVVRKFDREKEIVFLECSCGKSYLSFVLSYILESEFSTTPFFFGIDTNKELIQRCEDTRSVLGYENMVFKHGRTIDSSFDRKVDVVIALHACNTATDEAIAKGIKMGAKNIMVVPCCQGQLRSQIKSHHPLTSVTQFGLLRYKFADILTDALRSQFLSGSGYYVELLEIVSPKLTPKNILISARKQKGKNKRNLERYNQLNNMFNTNLSLQEFFCQ</sequence>
<dbReference type="PANTHER" id="PTHR13369:SF3">
    <property type="entry name" value="METHYLTRANSFERASE DOMAIN-CONTAINING PROTEIN"/>
    <property type="match status" value="1"/>
</dbReference>
<evidence type="ECO:0000259" key="1">
    <source>
        <dbReference type="Pfam" id="PF13679"/>
    </source>
</evidence>
<reference evidence="2" key="1">
    <citation type="journal article" date="2021" name="ISME J.">
        <title>Fine-scale metabolic discontinuity in a stratified prokaryote microbiome of a Red Sea deep halocline.</title>
        <authorList>
            <person name="Michoud G."/>
            <person name="Ngugi D.K."/>
            <person name="Barozzi A."/>
            <person name="Merlino G."/>
            <person name="Calleja M.L."/>
            <person name="Delgado-Huertas A."/>
            <person name="Moran X.A.G."/>
            <person name="Daffonchio D."/>
        </authorList>
    </citation>
    <scope>NUCLEOTIDE SEQUENCE</scope>
    <source>
        <strain evidence="2">SuakinDeep_MAG55_1</strain>
    </source>
</reference>
<evidence type="ECO:0000313" key="3">
    <source>
        <dbReference type="Proteomes" id="UP000722750"/>
    </source>
</evidence>
<dbReference type="SUPFAM" id="SSF53335">
    <property type="entry name" value="S-adenosyl-L-methionine-dependent methyltransferases"/>
    <property type="match status" value="1"/>
</dbReference>
<dbReference type="InterPro" id="IPR025714">
    <property type="entry name" value="Methyltranfer_dom"/>
</dbReference>
<protein>
    <recommendedName>
        <fullName evidence="1">Methyltransferase domain-containing protein</fullName>
    </recommendedName>
</protein>
<dbReference type="GO" id="GO:0005737">
    <property type="term" value="C:cytoplasm"/>
    <property type="evidence" value="ECO:0007669"/>
    <property type="project" value="TreeGrafter"/>
</dbReference>
<comment type="caution">
    <text evidence="2">The sequence shown here is derived from an EMBL/GenBank/DDBJ whole genome shotgun (WGS) entry which is preliminary data.</text>
</comment>
<dbReference type="AlphaFoldDB" id="A0A942A0H3"/>
<proteinExistence type="predicted"/>
<dbReference type="EMBL" id="JAANXD010000061">
    <property type="protein sequence ID" value="MBS1258448.1"/>
    <property type="molecule type" value="Genomic_DNA"/>
</dbReference>
<feature type="domain" description="Methyltransferase" evidence="1">
    <location>
        <begin position="38"/>
        <end position="175"/>
    </location>
</feature>
<dbReference type="Pfam" id="PF13679">
    <property type="entry name" value="Methyltransf_32"/>
    <property type="match status" value="1"/>
</dbReference>
<gene>
    <name evidence="2" type="ORF">MAG551_01507</name>
</gene>
<dbReference type="InterPro" id="IPR029063">
    <property type="entry name" value="SAM-dependent_MTases_sf"/>
</dbReference>
<evidence type="ECO:0000313" key="2">
    <source>
        <dbReference type="EMBL" id="MBS1258448.1"/>
    </source>
</evidence>
<dbReference type="Proteomes" id="UP000722750">
    <property type="component" value="Unassembled WGS sequence"/>
</dbReference>
<dbReference type="Gene3D" id="3.40.50.150">
    <property type="entry name" value="Vaccinia Virus protein VP39"/>
    <property type="match status" value="1"/>
</dbReference>
<accession>A0A942A0H3</accession>
<name>A0A942A0H3_9BACT</name>
<dbReference type="PANTHER" id="PTHR13369">
    <property type="match status" value="1"/>
</dbReference>
<organism evidence="2 3">
    <name type="scientific">Candidatus Scalindua arabica</name>
    <dbReference type="NCBI Taxonomy" id="1127984"/>
    <lineage>
        <taxon>Bacteria</taxon>
        <taxon>Pseudomonadati</taxon>
        <taxon>Planctomycetota</taxon>
        <taxon>Candidatus Brocadiia</taxon>
        <taxon>Candidatus Brocadiales</taxon>
        <taxon>Candidatus Scalinduaceae</taxon>
        <taxon>Candidatus Scalindua</taxon>
    </lineage>
</organism>